<proteinExistence type="predicted"/>
<organism evidence="1 2">
    <name type="scientific">Sporormia fimetaria CBS 119925</name>
    <dbReference type="NCBI Taxonomy" id="1340428"/>
    <lineage>
        <taxon>Eukaryota</taxon>
        <taxon>Fungi</taxon>
        <taxon>Dikarya</taxon>
        <taxon>Ascomycota</taxon>
        <taxon>Pezizomycotina</taxon>
        <taxon>Dothideomycetes</taxon>
        <taxon>Pleosporomycetidae</taxon>
        <taxon>Pleosporales</taxon>
        <taxon>Sporormiaceae</taxon>
        <taxon>Sporormia</taxon>
    </lineage>
</organism>
<protein>
    <submittedName>
        <fullName evidence="1">Uncharacterized protein</fullName>
    </submittedName>
</protein>
<reference evidence="1" key="1">
    <citation type="journal article" date="2020" name="Stud. Mycol.">
        <title>101 Dothideomycetes genomes: a test case for predicting lifestyles and emergence of pathogens.</title>
        <authorList>
            <person name="Haridas S."/>
            <person name="Albert R."/>
            <person name="Binder M."/>
            <person name="Bloem J."/>
            <person name="Labutti K."/>
            <person name="Salamov A."/>
            <person name="Andreopoulos B."/>
            <person name="Baker S."/>
            <person name="Barry K."/>
            <person name="Bills G."/>
            <person name="Bluhm B."/>
            <person name="Cannon C."/>
            <person name="Castanera R."/>
            <person name="Culley D."/>
            <person name="Daum C."/>
            <person name="Ezra D."/>
            <person name="Gonzalez J."/>
            <person name="Henrissat B."/>
            <person name="Kuo A."/>
            <person name="Liang C."/>
            <person name="Lipzen A."/>
            <person name="Lutzoni F."/>
            <person name="Magnuson J."/>
            <person name="Mondo S."/>
            <person name="Nolan M."/>
            <person name="Ohm R."/>
            <person name="Pangilinan J."/>
            <person name="Park H.-J."/>
            <person name="Ramirez L."/>
            <person name="Alfaro M."/>
            <person name="Sun H."/>
            <person name="Tritt A."/>
            <person name="Yoshinaga Y."/>
            <person name="Zwiers L.-H."/>
            <person name="Turgeon B."/>
            <person name="Goodwin S."/>
            <person name="Spatafora J."/>
            <person name="Crous P."/>
            <person name="Grigoriev I."/>
        </authorList>
    </citation>
    <scope>NUCLEOTIDE SEQUENCE</scope>
    <source>
        <strain evidence="1">CBS 119925</strain>
    </source>
</reference>
<dbReference type="AlphaFoldDB" id="A0A6A6VBH1"/>
<keyword evidence="2" id="KW-1185">Reference proteome</keyword>
<gene>
    <name evidence="1" type="ORF">M011DRAFT_467770</name>
</gene>
<accession>A0A6A6VBH1</accession>
<dbReference type="EMBL" id="MU006573">
    <property type="protein sequence ID" value="KAF2747246.1"/>
    <property type="molecule type" value="Genomic_DNA"/>
</dbReference>
<evidence type="ECO:0000313" key="1">
    <source>
        <dbReference type="EMBL" id="KAF2747246.1"/>
    </source>
</evidence>
<dbReference type="Proteomes" id="UP000799440">
    <property type="component" value="Unassembled WGS sequence"/>
</dbReference>
<evidence type="ECO:0000313" key="2">
    <source>
        <dbReference type="Proteomes" id="UP000799440"/>
    </source>
</evidence>
<name>A0A6A6VBH1_9PLEO</name>
<sequence>MSYNYWDGLNTVASLSSAYNGAIIAAGTIAGAVAAAYNAYYAAQAAGDNVEADRWYKEFQDCKARQGALEAEAEQYRKMLEQCPQ</sequence>